<dbReference type="PANTHER" id="PTHR17630:SF81">
    <property type="entry name" value="DIENELACTONE HYDROLASE DOMAIN-CONTAINING PROTEIN"/>
    <property type="match status" value="1"/>
</dbReference>
<evidence type="ECO:0000259" key="2">
    <source>
        <dbReference type="Pfam" id="PF01738"/>
    </source>
</evidence>
<feature type="chain" id="PRO_5040495966" description="Dienelactone hydrolase domain-containing protein" evidence="1">
    <location>
        <begin position="23"/>
        <end position="265"/>
    </location>
</feature>
<feature type="domain" description="Dienelactone hydrolase" evidence="2">
    <location>
        <begin position="83"/>
        <end position="263"/>
    </location>
</feature>
<keyword evidence="4" id="KW-1185">Reference proteome</keyword>
<dbReference type="PANTHER" id="PTHR17630">
    <property type="entry name" value="DIENELACTONE HYDROLASE"/>
    <property type="match status" value="1"/>
</dbReference>
<accession>A0A9R0ZQ62</accession>
<dbReference type="Proteomes" id="UP000324705">
    <property type="component" value="Chromosome 7A"/>
</dbReference>
<dbReference type="Gramene" id="TRITD7Av1G268730.4">
    <property type="protein sequence ID" value="TRITD7Av1G268730.4"/>
    <property type="gene ID" value="TRITD7Av1G268730"/>
</dbReference>
<evidence type="ECO:0000313" key="4">
    <source>
        <dbReference type="Proteomes" id="UP000324705"/>
    </source>
</evidence>
<dbReference type="InterPro" id="IPR029058">
    <property type="entry name" value="AB_hydrolase_fold"/>
</dbReference>
<dbReference type="InterPro" id="IPR002925">
    <property type="entry name" value="Dienelactn_hydro"/>
</dbReference>
<dbReference type="Pfam" id="PF01738">
    <property type="entry name" value="DLH"/>
    <property type="match status" value="1"/>
</dbReference>
<organism evidence="3 4">
    <name type="scientific">Triticum turgidum subsp. durum</name>
    <name type="common">Durum wheat</name>
    <name type="synonym">Triticum durum</name>
    <dbReference type="NCBI Taxonomy" id="4567"/>
    <lineage>
        <taxon>Eukaryota</taxon>
        <taxon>Viridiplantae</taxon>
        <taxon>Streptophyta</taxon>
        <taxon>Embryophyta</taxon>
        <taxon>Tracheophyta</taxon>
        <taxon>Spermatophyta</taxon>
        <taxon>Magnoliopsida</taxon>
        <taxon>Liliopsida</taxon>
        <taxon>Poales</taxon>
        <taxon>Poaceae</taxon>
        <taxon>BOP clade</taxon>
        <taxon>Pooideae</taxon>
        <taxon>Triticodae</taxon>
        <taxon>Triticeae</taxon>
        <taxon>Triticinae</taxon>
        <taxon>Triticum</taxon>
    </lineage>
</organism>
<dbReference type="AlphaFoldDB" id="A0A9R0ZQ62"/>
<proteinExistence type="predicted"/>
<dbReference type="EMBL" id="LT934123">
    <property type="protein sequence ID" value="VAI81191.1"/>
    <property type="molecule type" value="Genomic_DNA"/>
</dbReference>
<sequence length="265" mass="29120">MAMEVLYPFFLCLAVLTGRAVSAPPHSQCHDNPPDMTAARVEAGKVVHDFAGYTAYVTGAMTNLRPTLAGSYMEASSGPIGRRKIADKIGEAGYYVVVPDFFNGQPLTGAPGENLTQWLSEHSPVKAAQDAKPIFATLRKERKFSLGVGGYCWGGKFAVEVAKMNEVKAVVISHPYSVIVGDMREVKCPIEILGGEYDQATPQKFIYQFLNALRKRSDKIPYFGKIFPGVCHGFACRYNVTNPFEVETGEQALALMVGWFEKHLK</sequence>
<dbReference type="SUPFAM" id="SSF53474">
    <property type="entry name" value="alpha/beta-Hydrolases"/>
    <property type="match status" value="1"/>
</dbReference>
<dbReference type="Gene3D" id="3.40.50.1820">
    <property type="entry name" value="alpha/beta hydrolase"/>
    <property type="match status" value="1"/>
</dbReference>
<reference evidence="3 4" key="1">
    <citation type="submission" date="2017-09" db="EMBL/GenBank/DDBJ databases">
        <authorList>
            <consortium name="International Durum Wheat Genome Sequencing Consortium (IDWGSC)"/>
            <person name="Milanesi L."/>
        </authorList>
    </citation>
    <scope>NUCLEOTIDE SEQUENCE [LARGE SCALE GENOMIC DNA]</scope>
    <source>
        <strain evidence="4">cv. Svevo</strain>
    </source>
</reference>
<feature type="signal peptide" evidence="1">
    <location>
        <begin position="1"/>
        <end position="22"/>
    </location>
</feature>
<dbReference type="OMA" id="VICHPAK"/>
<gene>
    <name evidence="3" type="ORF">TRITD_7Av1G268730</name>
</gene>
<dbReference type="GO" id="GO:0016787">
    <property type="term" value="F:hydrolase activity"/>
    <property type="evidence" value="ECO:0007669"/>
    <property type="project" value="InterPro"/>
</dbReference>
<evidence type="ECO:0000256" key="1">
    <source>
        <dbReference type="SAM" id="SignalP"/>
    </source>
</evidence>
<name>A0A9R0ZQ62_TRITD</name>
<keyword evidence="1" id="KW-0732">Signal</keyword>
<evidence type="ECO:0000313" key="3">
    <source>
        <dbReference type="EMBL" id="VAI81191.1"/>
    </source>
</evidence>
<protein>
    <recommendedName>
        <fullName evidence="2">Dienelactone hydrolase domain-containing protein</fullName>
    </recommendedName>
</protein>